<evidence type="ECO:0000256" key="1">
    <source>
        <dbReference type="SAM" id="MobiDB-lite"/>
    </source>
</evidence>
<feature type="region of interest" description="Disordered" evidence="1">
    <location>
        <begin position="138"/>
        <end position="164"/>
    </location>
</feature>
<proteinExistence type="predicted"/>
<sequence length="164" mass="18179">MAAALLACGLAASAPSAQASVGVSLSVGQPGFYGQINIGDYGRPQVYAAAPVWVSPAPRWVAPPPPMYLYVPTVHRANWRYYCGRYNACGRPVYFVREDWYRSRVVPVHYERRAYPYEYRDRYHDNYHGHYDHGYGGAPRPPYGGPPPGGPSGPPTMRGGNNPY</sequence>
<feature type="compositionally biased region" description="Low complexity" evidence="1">
    <location>
        <begin position="155"/>
        <end position="164"/>
    </location>
</feature>
<name>A0ABP3V5R3_9BURK</name>
<dbReference type="Proteomes" id="UP001500279">
    <property type="component" value="Unassembled WGS sequence"/>
</dbReference>
<evidence type="ECO:0000313" key="4">
    <source>
        <dbReference type="Proteomes" id="UP001500279"/>
    </source>
</evidence>
<keyword evidence="2" id="KW-0732">Signal</keyword>
<dbReference type="EMBL" id="BAAAEW010000008">
    <property type="protein sequence ID" value="GAA0748840.1"/>
    <property type="molecule type" value="Genomic_DNA"/>
</dbReference>
<organism evidence="3 4">
    <name type="scientific">Ideonella azotifigens</name>
    <dbReference type="NCBI Taxonomy" id="513160"/>
    <lineage>
        <taxon>Bacteria</taxon>
        <taxon>Pseudomonadati</taxon>
        <taxon>Pseudomonadota</taxon>
        <taxon>Betaproteobacteria</taxon>
        <taxon>Burkholderiales</taxon>
        <taxon>Sphaerotilaceae</taxon>
        <taxon>Ideonella</taxon>
    </lineage>
</organism>
<evidence type="ECO:0000313" key="3">
    <source>
        <dbReference type="EMBL" id="GAA0748840.1"/>
    </source>
</evidence>
<comment type="caution">
    <text evidence="3">The sequence shown here is derived from an EMBL/GenBank/DDBJ whole genome shotgun (WGS) entry which is preliminary data.</text>
</comment>
<feature type="signal peptide" evidence="2">
    <location>
        <begin position="1"/>
        <end position="19"/>
    </location>
</feature>
<feature type="compositionally biased region" description="Pro residues" evidence="1">
    <location>
        <begin position="139"/>
        <end position="154"/>
    </location>
</feature>
<reference evidence="4" key="1">
    <citation type="journal article" date="2019" name="Int. J. Syst. Evol. Microbiol.">
        <title>The Global Catalogue of Microorganisms (GCM) 10K type strain sequencing project: providing services to taxonomists for standard genome sequencing and annotation.</title>
        <authorList>
            <consortium name="The Broad Institute Genomics Platform"/>
            <consortium name="The Broad Institute Genome Sequencing Center for Infectious Disease"/>
            <person name="Wu L."/>
            <person name="Ma J."/>
        </authorList>
    </citation>
    <scope>NUCLEOTIDE SEQUENCE [LARGE SCALE GENOMIC DNA]</scope>
    <source>
        <strain evidence="4">JCM 15503</strain>
    </source>
</reference>
<keyword evidence="4" id="KW-1185">Reference proteome</keyword>
<accession>A0ABP3V5R3</accession>
<evidence type="ECO:0000256" key="2">
    <source>
        <dbReference type="SAM" id="SignalP"/>
    </source>
</evidence>
<feature type="chain" id="PRO_5046964683" evidence="2">
    <location>
        <begin position="20"/>
        <end position="164"/>
    </location>
</feature>
<protein>
    <submittedName>
        <fullName evidence="3">Uncharacterized protein</fullName>
    </submittedName>
</protein>
<gene>
    <name evidence="3" type="ORF">GCM10009107_18870</name>
</gene>